<keyword evidence="15" id="KW-1185">Reference proteome</keyword>
<evidence type="ECO:0000256" key="10">
    <source>
        <dbReference type="HAMAP-Rule" id="MF_01151"/>
    </source>
</evidence>
<comment type="subcellular location">
    <subcellularLocation>
        <location evidence="1 10">Cytoplasm</location>
    </subcellularLocation>
</comment>
<name>A0A8H9L4I9_9MICO</name>
<evidence type="ECO:0000256" key="5">
    <source>
        <dbReference type="ARBA" id="ARBA00023016"/>
    </source>
</evidence>
<keyword evidence="5 10" id="KW-0346">Stress response</keyword>
<dbReference type="AlphaFoldDB" id="A0A8H9L4I9"/>
<dbReference type="HAMAP" id="MF_01151">
    <property type="entry name" value="GrpE"/>
    <property type="match status" value="1"/>
</dbReference>
<dbReference type="GO" id="GO:0051082">
    <property type="term" value="F:unfolded protein binding"/>
    <property type="evidence" value="ECO:0007669"/>
    <property type="project" value="TreeGrafter"/>
</dbReference>
<dbReference type="PROSITE" id="PS01071">
    <property type="entry name" value="GRPE"/>
    <property type="match status" value="1"/>
</dbReference>
<feature type="compositionally biased region" description="Low complexity" evidence="13">
    <location>
        <begin position="38"/>
        <end position="73"/>
    </location>
</feature>
<evidence type="ECO:0000256" key="1">
    <source>
        <dbReference type="ARBA" id="ARBA00004496"/>
    </source>
</evidence>
<comment type="function">
    <text evidence="7 10 11">Participates actively in the response to hyperosmotic and heat shock by preventing the aggregation of stress-denatured proteins, in association with DnaK and GrpE. It is the nucleotide exchange factor for DnaK and may function as a thermosensor. Unfolded proteins bind initially to DnaJ; upon interaction with the DnaJ-bound protein, DnaK hydrolyzes its bound ATP, resulting in the formation of a stable complex. GrpE releases ADP from DnaK; ATP binding to DnaK triggers the release of the substrate protein, thus completing the reaction cycle. Several rounds of ATP-dependent interactions between DnaJ, DnaK and GrpE are required for fully efficient folding.</text>
</comment>
<evidence type="ECO:0000256" key="4">
    <source>
        <dbReference type="ARBA" id="ARBA00022490"/>
    </source>
</evidence>
<reference evidence="14" key="2">
    <citation type="submission" date="2020-09" db="EMBL/GenBank/DDBJ databases">
        <authorList>
            <person name="Sun Q."/>
            <person name="Ohkuma M."/>
        </authorList>
    </citation>
    <scope>NUCLEOTIDE SEQUENCE</scope>
    <source>
        <strain evidence="14">JCM 3051</strain>
    </source>
</reference>
<dbReference type="FunFam" id="2.30.22.10:FF:000001">
    <property type="entry name" value="Protein GrpE"/>
    <property type="match status" value="1"/>
</dbReference>
<feature type="compositionally biased region" description="Basic and acidic residues" evidence="13">
    <location>
        <begin position="23"/>
        <end position="37"/>
    </location>
</feature>
<evidence type="ECO:0000256" key="6">
    <source>
        <dbReference type="ARBA" id="ARBA00023186"/>
    </source>
</evidence>
<proteinExistence type="inferred from homology"/>
<dbReference type="PRINTS" id="PR00773">
    <property type="entry name" value="GRPEPROTEIN"/>
</dbReference>
<dbReference type="Gene3D" id="2.30.22.10">
    <property type="entry name" value="Head domain of nucleotide exchange factor GrpE"/>
    <property type="match status" value="1"/>
</dbReference>
<keyword evidence="6 10" id="KW-0143">Chaperone</keyword>
<evidence type="ECO:0000256" key="9">
    <source>
        <dbReference type="ARBA" id="ARBA00076414"/>
    </source>
</evidence>
<dbReference type="InterPro" id="IPR000740">
    <property type="entry name" value="GrpE"/>
</dbReference>
<evidence type="ECO:0000256" key="12">
    <source>
        <dbReference type="RuleBase" id="RU004478"/>
    </source>
</evidence>
<evidence type="ECO:0000313" key="15">
    <source>
        <dbReference type="Proteomes" id="UP000655589"/>
    </source>
</evidence>
<evidence type="ECO:0000256" key="3">
    <source>
        <dbReference type="ARBA" id="ARBA00011738"/>
    </source>
</evidence>
<evidence type="ECO:0000256" key="13">
    <source>
        <dbReference type="SAM" id="MobiDB-lite"/>
    </source>
</evidence>
<dbReference type="SUPFAM" id="SSF51064">
    <property type="entry name" value="Head domain of nucleotide exchange factor GrpE"/>
    <property type="match status" value="1"/>
</dbReference>
<organism evidence="14 15">
    <name type="scientific">Promicromonospora citrea</name>
    <dbReference type="NCBI Taxonomy" id="43677"/>
    <lineage>
        <taxon>Bacteria</taxon>
        <taxon>Bacillati</taxon>
        <taxon>Actinomycetota</taxon>
        <taxon>Actinomycetes</taxon>
        <taxon>Micrococcales</taxon>
        <taxon>Promicromonosporaceae</taxon>
        <taxon>Promicromonospora</taxon>
    </lineage>
</organism>
<dbReference type="Gene3D" id="3.90.20.20">
    <property type="match status" value="1"/>
</dbReference>
<comment type="subunit">
    <text evidence="3 10">Homodimer.</text>
</comment>
<evidence type="ECO:0000256" key="2">
    <source>
        <dbReference type="ARBA" id="ARBA00009054"/>
    </source>
</evidence>
<dbReference type="GO" id="GO:0051087">
    <property type="term" value="F:protein-folding chaperone binding"/>
    <property type="evidence" value="ECO:0007669"/>
    <property type="project" value="InterPro"/>
</dbReference>
<dbReference type="CDD" id="cd00446">
    <property type="entry name" value="GrpE"/>
    <property type="match status" value="1"/>
</dbReference>
<reference evidence="14" key="1">
    <citation type="journal article" date="2014" name="Int. J. Syst. Evol. Microbiol.">
        <title>Complete genome sequence of Corynebacterium casei LMG S-19264T (=DSM 44701T), isolated from a smear-ripened cheese.</title>
        <authorList>
            <consortium name="US DOE Joint Genome Institute (JGI-PGF)"/>
            <person name="Walter F."/>
            <person name="Albersmeier A."/>
            <person name="Kalinowski J."/>
            <person name="Ruckert C."/>
        </authorList>
    </citation>
    <scope>NUCLEOTIDE SEQUENCE</scope>
    <source>
        <strain evidence="14">JCM 3051</strain>
    </source>
</reference>
<evidence type="ECO:0000256" key="8">
    <source>
        <dbReference type="ARBA" id="ARBA00072274"/>
    </source>
</evidence>
<evidence type="ECO:0000256" key="7">
    <source>
        <dbReference type="ARBA" id="ARBA00053401"/>
    </source>
</evidence>
<dbReference type="Pfam" id="PF01025">
    <property type="entry name" value="GrpE"/>
    <property type="match status" value="1"/>
</dbReference>
<dbReference type="RefSeq" id="WP_171104648.1">
    <property type="nucleotide sequence ID" value="NZ_BMPT01000004.1"/>
</dbReference>
<comment type="similarity">
    <text evidence="2 10 12">Belongs to the GrpE family.</text>
</comment>
<comment type="caution">
    <text evidence="14">The sequence shown here is derived from an EMBL/GenBank/DDBJ whole genome shotgun (WGS) entry which is preliminary data.</text>
</comment>
<dbReference type="PANTHER" id="PTHR21237">
    <property type="entry name" value="GRPE PROTEIN"/>
    <property type="match status" value="1"/>
</dbReference>
<dbReference type="InterPro" id="IPR009012">
    <property type="entry name" value="GrpE_head"/>
</dbReference>
<accession>A0A8H9L4I9</accession>
<dbReference type="GO" id="GO:0006457">
    <property type="term" value="P:protein folding"/>
    <property type="evidence" value="ECO:0007669"/>
    <property type="project" value="InterPro"/>
</dbReference>
<gene>
    <name evidence="10" type="primary">grpE</name>
    <name evidence="14" type="ORF">GCM10010102_15140</name>
</gene>
<dbReference type="EMBL" id="BMPT01000004">
    <property type="protein sequence ID" value="GGM20408.1"/>
    <property type="molecule type" value="Genomic_DNA"/>
</dbReference>
<feature type="region of interest" description="Disordered" evidence="13">
    <location>
        <begin position="1"/>
        <end position="86"/>
    </location>
</feature>
<dbReference type="Proteomes" id="UP000655589">
    <property type="component" value="Unassembled WGS sequence"/>
</dbReference>
<dbReference type="InterPro" id="IPR013805">
    <property type="entry name" value="GrpE_CC"/>
</dbReference>
<dbReference type="SUPFAM" id="SSF58014">
    <property type="entry name" value="Coiled-coil domain of nucleotide exchange factor GrpE"/>
    <property type="match status" value="1"/>
</dbReference>
<dbReference type="GO" id="GO:0000774">
    <property type="term" value="F:adenyl-nucleotide exchange factor activity"/>
    <property type="evidence" value="ECO:0007669"/>
    <property type="project" value="InterPro"/>
</dbReference>
<keyword evidence="4 10" id="KW-0963">Cytoplasm</keyword>
<sequence>MTDENQQGAPEPEGSAEHPFQFTDKRKVSMSGDEARAAEAASAAEQPAEEPASSDEGAGEPAPGAGDPLAGLDFEPSGDAAEASEVLKAKAEAAEHLDALQRERASFTNYRNRALRDQEAARERGVQDVLVALLPVLDDIERAKQHGELSGPMAAIAEKIDQSLQKFGVERFGTVGEEFDPTVHEALMHSTEADATATTVNLVVEPGYKIGDKVVRAARVGVVGPE</sequence>
<dbReference type="GO" id="GO:0042803">
    <property type="term" value="F:protein homodimerization activity"/>
    <property type="evidence" value="ECO:0007669"/>
    <property type="project" value="InterPro"/>
</dbReference>
<protein>
    <recommendedName>
        <fullName evidence="8 10">Protein GrpE</fullName>
    </recommendedName>
    <alternativeName>
        <fullName evidence="9 10">HSP-70 cofactor</fullName>
    </alternativeName>
</protein>
<evidence type="ECO:0000313" key="14">
    <source>
        <dbReference type="EMBL" id="GGM20408.1"/>
    </source>
</evidence>
<dbReference type="GO" id="GO:0005737">
    <property type="term" value="C:cytoplasm"/>
    <property type="evidence" value="ECO:0007669"/>
    <property type="project" value="UniProtKB-SubCell"/>
</dbReference>
<dbReference type="PANTHER" id="PTHR21237:SF23">
    <property type="entry name" value="GRPE PROTEIN HOMOLOG, MITOCHONDRIAL"/>
    <property type="match status" value="1"/>
</dbReference>
<evidence type="ECO:0000256" key="11">
    <source>
        <dbReference type="RuleBase" id="RU000639"/>
    </source>
</evidence>